<evidence type="ECO:0000259" key="1">
    <source>
        <dbReference type="Pfam" id="PF01636"/>
    </source>
</evidence>
<comment type="caution">
    <text evidence="2">The sequence shown here is derived from an EMBL/GenBank/DDBJ whole genome shotgun (WGS) entry which is preliminary data.</text>
</comment>
<dbReference type="InterPro" id="IPR011009">
    <property type="entry name" value="Kinase-like_dom_sf"/>
</dbReference>
<proteinExistence type="predicted"/>
<dbReference type="Pfam" id="PF01636">
    <property type="entry name" value="APH"/>
    <property type="match status" value="1"/>
</dbReference>
<name>A0A9X1S4B7_9MICC</name>
<dbReference type="SUPFAM" id="SSF56112">
    <property type="entry name" value="Protein kinase-like (PK-like)"/>
    <property type="match status" value="1"/>
</dbReference>
<protein>
    <submittedName>
        <fullName evidence="2">Aminoglycoside phosphotransferase family protein</fullName>
    </submittedName>
</protein>
<dbReference type="EMBL" id="JAJFZP010000004">
    <property type="protein sequence ID" value="MCC3268105.1"/>
    <property type="molecule type" value="Genomic_DNA"/>
</dbReference>
<dbReference type="AlphaFoldDB" id="A0A9X1S4B7"/>
<organism evidence="2 3">
    <name type="scientific">Arthrobacter gengyunqii</name>
    <dbReference type="NCBI Taxonomy" id="2886940"/>
    <lineage>
        <taxon>Bacteria</taxon>
        <taxon>Bacillati</taxon>
        <taxon>Actinomycetota</taxon>
        <taxon>Actinomycetes</taxon>
        <taxon>Micrococcales</taxon>
        <taxon>Micrococcaceae</taxon>
        <taxon>Arthrobacter</taxon>
    </lineage>
</organism>
<dbReference type="RefSeq" id="WP_227906592.1">
    <property type="nucleotide sequence ID" value="NZ_CP095461.1"/>
</dbReference>
<evidence type="ECO:0000313" key="3">
    <source>
        <dbReference type="Proteomes" id="UP001139264"/>
    </source>
</evidence>
<sequence length="412" mass="42888">MSGPLTAALRPLGLVPLSWSHLRTHHRPGAGISALYRVAGVPRRSSADSPRQPVQLQVGATTAALTPEQGRRTVRGSVDGTAVRLWVHPRDPVLPSLAWATNPDTVARDLFAAGTDGARASLTLAAYRPLRRAVIRCTFEESTAYLKVLQPGQVPGLRRRLEAAAAAGLPVPPLLDITSGAVPEPDSILALGALPGRSLHQHLHAFPAGIEPQALLELLAGLPAAALSLPRKPAWADRVMDYAAGAVVALPQEAERIARCAAETHAAVCAADPGPLVPAHGDFHGGNLLVDDSPVNNLLLGNLLPDKGRTGWKISGMLDVDALGPGHLVDDLACFAGHLYVFAAVNPRRAGLRTAAERFAAAFAAATDPGALYSRAAAVALTLVAGAAGRGPGAAERTLSTAEELLVRSRDR</sequence>
<dbReference type="InterPro" id="IPR002575">
    <property type="entry name" value="Aminoglycoside_PTrfase"/>
</dbReference>
<dbReference type="Proteomes" id="UP001139264">
    <property type="component" value="Unassembled WGS sequence"/>
</dbReference>
<evidence type="ECO:0000313" key="2">
    <source>
        <dbReference type="EMBL" id="MCC3268105.1"/>
    </source>
</evidence>
<feature type="domain" description="Aminoglycoside phosphotransferase" evidence="1">
    <location>
        <begin position="148"/>
        <end position="295"/>
    </location>
</feature>
<accession>A0A9X1S4B7</accession>
<gene>
    <name evidence="2" type="ORF">LJ751_01850</name>
</gene>
<reference evidence="2" key="1">
    <citation type="submission" date="2021-10" db="EMBL/GenBank/DDBJ databases">
        <title>Novel species in genus Arthrobacter.</title>
        <authorList>
            <person name="Liu Y."/>
        </authorList>
    </citation>
    <scope>NUCLEOTIDE SEQUENCE</scope>
    <source>
        <strain evidence="2">Zg-Y809</strain>
    </source>
</reference>
<dbReference type="Gene3D" id="3.90.1200.10">
    <property type="match status" value="1"/>
</dbReference>